<reference evidence="1 2" key="1">
    <citation type="submission" date="2018-06" db="EMBL/GenBank/DDBJ databases">
        <title>Genomic Encyclopedia of Archaeal and Bacterial Type Strains, Phase II (KMG-II): from individual species to whole genera.</title>
        <authorList>
            <person name="Goeker M."/>
        </authorList>
    </citation>
    <scope>NUCLEOTIDE SEQUENCE [LARGE SCALE GENOMIC DNA]</scope>
    <source>
        <strain evidence="1 2">DSM 21851</strain>
    </source>
</reference>
<keyword evidence="2" id="KW-1185">Reference proteome</keyword>
<dbReference type="PROSITE" id="PS51257">
    <property type="entry name" value="PROKAR_LIPOPROTEIN"/>
    <property type="match status" value="1"/>
</dbReference>
<protein>
    <submittedName>
        <fullName evidence="1">Gliding motility-associated lipoprotein GldH</fullName>
    </submittedName>
</protein>
<organism evidence="1 2">
    <name type="scientific">Larkinella arboricola</name>
    <dbReference type="NCBI Taxonomy" id="643671"/>
    <lineage>
        <taxon>Bacteria</taxon>
        <taxon>Pseudomonadati</taxon>
        <taxon>Bacteroidota</taxon>
        <taxon>Cytophagia</taxon>
        <taxon>Cytophagales</taxon>
        <taxon>Spirosomataceae</taxon>
        <taxon>Larkinella</taxon>
    </lineage>
</organism>
<comment type="caution">
    <text evidence="1">The sequence shown here is derived from an EMBL/GenBank/DDBJ whole genome shotgun (WGS) entry which is preliminary data.</text>
</comment>
<name>A0A327WX59_LARAB</name>
<evidence type="ECO:0000313" key="1">
    <source>
        <dbReference type="EMBL" id="RAJ97887.1"/>
    </source>
</evidence>
<dbReference type="Proteomes" id="UP000248790">
    <property type="component" value="Unassembled WGS sequence"/>
</dbReference>
<dbReference type="RefSeq" id="WP_111628839.1">
    <property type="nucleotide sequence ID" value="NZ_QLMC01000003.1"/>
</dbReference>
<keyword evidence="1" id="KW-0449">Lipoprotein</keyword>
<gene>
    <name evidence="1" type="ORF">LX87_02793</name>
</gene>
<dbReference type="OrthoDB" id="982482at2"/>
<dbReference type="NCBIfam" id="TIGR03511">
    <property type="entry name" value="GldH_lipo"/>
    <property type="match status" value="1"/>
</dbReference>
<dbReference type="AlphaFoldDB" id="A0A327WX59"/>
<accession>A0A327WX59</accession>
<sequence>MKKLQVGMLAGLWWLLVSCDEKAIYKGIDDIKDGRWYIKNAPEFTFEIEDTTVTYSVYYNIRNTVSYPYYNLYIRRYLLDSAGTVLESKQDELTLLDPKTGKPLGDGLGDLFDHRISMMKKYRFPKSGKYTIRLRQYMRQNPLPEIYGVGVTVEKDL</sequence>
<evidence type="ECO:0000313" key="2">
    <source>
        <dbReference type="Proteomes" id="UP000248790"/>
    </source>
</evidence>
<proteinExistence type="predicted"/>
<dbReference type="Pfam" id="PF14109">
    <property type="entry name" value="GldH_lipo"/>
    <property type="match status" value="1"/>
</dbReference>
<dbReference type="InterPro" id="IPR020018">
    <property type="entry name" value="Motility-assoc_lipoprot_GldH"/>
</dbReference>
<dbReference type="EMBL" id="QLMC01000003">
    <property type="protein sequence ID" value="RAJ97887.1"/>
    <property type="molecule type" value="Genomic_DNA"/>
</dbReference>